<evidence type="ECO:0000256" key="1">
    <source>
        <dbReference type="SAM" id="MobiDB-lite"/>
    </source>
</evidence>
<dbReference type="Gramene" id="OMERI02G19130.1">
    <property type="protein sequence ID" value="OMERI02G19130.1"/>
    <property type="gene ID" value="OMERI02G19130"/>
</dbReference>
<organism evidence="2">
    <name type="scientific">Oryza meridionalis</name>
    <dbReference type="NCBI Taxonomy" id="40149"/>
    <lineage>
        <taxon>Eukaryota</taxon>
        <taxon>Viridiplantae</taxon>
        <taxon>Streptophyta</taxon>
        <taxon>Embryophyta</taxon>
        <taxon>Tracheophyta</taxon>
        <taxon>Spermatophyta</taxon>
        <taxon>Magnoliopsida</taxon>
        <taxon>Liliopsida</taxon>
        <taxon>Poales</taxon>
        <taxon>Poaceae</taxon>
        <taxon>BOP clade</taxon>
        <taxon>Oryzoideae</taxon>
        <taxon>Oryzeae</taxon>
        <taxon>Oryzinae</taxon>
        <taxon>Oryza</taxon>
    </lineage>
</organism>
<reference evidence="2" key="2">
    <citation type="submission" date="2018-05" db="EMBL/GenBank/DDBJ databases">
        <title>OmerRS3 (Oryza meridionalis Reference Sequence Version 3).</title>
        <authorList>
            <person name="Zhang J."/>
            <person name="Kudrna D."/>
            <person name="Lee S."/>
            <person name="Talag J."/>
            <person name="Welchert J."/>
            <person name="Wing R.A."/>
        </authorList>
    </citation>
    <scope>NUCLEOTIDE SEQUENCE [LARGE SCALE GENOMIC DNA]</scope>
    <source>
        <strain evidence="2">cv. OR44</strain>
    </source>
</reference>
<dbReference type="AlphaFoldDB" id="A0A0E0CLJ0"/>
<protein>
    <submittedName>
        <fullName evidence="2">Uncharacterized protein</fullName>
    </submittedName>
</protein>
<evidence type="ECO:0000313" key="2">
    <source>
        <dbReference type="EnsemblPlants" id="OMERI02G19130.1"/>
    </source>
</evidence>
<proteinExistence type="predicted"/>
<feature type="region of interest" description="Disordered" evidence="1">
    <location>
        <begin position="39"/>
        <end position="58"/>
    </location>
</feature>
<dbReference type="EnsemblPlants" id="OMERI02G19130.1">
    <property type="protein sequence ID" value="OMERI02G19130.1"/>
    <property type="gene ID" value="OMERI02G19130"/>
</dbReference>
<dbReference type="HOGENOM" id="CLU_185580_0_0_1"/>
<feature type="compositionally biased region" description="Basic and acidic residues" evidence="1">
    <location>
        <begin position="39"/>
        <end position="54"/>
    </location>
</feature>
<sequence length="83" mass="8969">MGFEEEDDVDDAVGEVVDNGDGLAWPLLRTQVERLLRPREPLDDVREPPRERVSEPAAGSGAIVDLRASAVIHRLHALGSDGG</sequence>
<evidence type="ECO:0000313" key="3">
    <source>
        <dbReference type="Proteomes" id="UP000008021"/>
    </source>
</evidence>
<keyword evidence="3" id="KW-1185">Reference proteome</keyword>
<dbReference type="Proteomes" id="UP000008021">
    <property type="component" value="Chromosome 2"/>
</dbReference>
<accession>A0A0E0CLJ0</accession>
<reference evidence="2" key="1">
    <citation type="submission" date="2015-04" db="UniProtKB">
        <authorList>
            <consortium name="EnsemblPlants"/>
        </authorList>
    </citation>
    <scope>IDENTIFICATION</scope>
</reference>
<name>A0A0E0CLJ0_9ORYZ</name>